<comment type="caution">
    <text evidence="3">The sequence shown here is derived from an EMBL/GenBank/DDBJ whole genome shotgun (WGS) entry which is preliminary data.</text>
</comment>
<dbReference type="SUPFAM" id="SSF52540">
    <property type="entry name" value="P-loop containing nucleoside triphosphate hydrolases"/>
    <property type="match status" value="1"/>
</dbReference>
<dbReference type="InterPro" id="IPR027785">
    <property type="entry name" value="UvrD-like_helicase_C"/>
</dbReference>
<dbReference type="InterPro" id="IPR000212">
    <property type="entry name" value="DNA_helicase_UvrD/REP"/>
</dbReference>
<dbReference type="RefSeq" id="WP_379018606.1">
    <property type="nucleotide sequence ID" value="NZ_JBHUGY010000019.1"/>
</dbReference>
<proteinExistence type="predicted"/>
<gene>
    <name evidence="3" type="ORF">ACFSQT_11540</name>
</gene>
<evidence type="ECO:0000259" key="2">
    <source>
        <dbReference type="Pfam" id="PF13538"/>
    </source>
</evidence>
<accession>A0ABW4WBW6</accession>
<organism evidence="3 4">
    <name type="scientific">Mesorhizobium calcicola</name>
    <dbReference type="NCBI Taxonomy" id="1300310"/>
    <lineage>
        <taxon>Bacteria</taxon>
        <taxon>Pseudomonadati</taxon>
        <taxon>Pseudomonadota</taxon>
        <taxon>Alphaproteobacteria</taxon>
        <taxon>Hyphomicrobiales</taxon>
        <taxon>Phyllobacteriaceae</taxon>
        <taxon>Mesorhizobium</taxon>
    </lineage>
</organism>
<dbReference type="EMBL" id="JBHUGY010000019">
    <property type="protein sequence ID" value="MFD2053701.1"/>
    <property type="molecule type" value="Genomic_DNA"/>
</dbReference>
<dbReference type="Proteomes" id="UP001597349">
    <property type="component" value="Unassembled WGS sequence"/>
</dbReference>
<evidence type="ECO:0000256" key="1">
    <source>
        <dbReference type="ARBA" id="ARBA00034923"/>
    </source>
</evidence>
<evidence type="ECO:0000313" key="3">
    <source>
        <dbReference type="EMBL" id="MFD2053701.1"/>
    </source>
</evidence>
<dbReference type="Gene3D" id="3.40.50.300">
    <property type="entry name" value="P-loop containing nucleotide triphosphate hydrolases"/>
    <property type="match status" value="2"/>
</dbReference>
<keyword evidence="3" id="KW-0067">ATP-binding</keyword>
<name>A0ABW4WBW6_9HYPH</name>
<dbReference type="Pfam" id="PF13538">
    <property type="entry name" value="UvrD_C_2"/>
    <property type="match status" value="1"/>
</dbReference>
<protein>
    <recommendedName>
        <fullName evidence="1">DNA 3'-5' helicase II</fullName>
    </recommendedName>
</protein>
<dbReference type="GO" id="GO:0005524">
    <property type="term" value="F:ATP binding"/>
    <property type="evidence" value="ECO:0007669"/>
    <property type="project" value="UniProtKB-KW"/>
</dbReference>
<sequence length="384" mass="42051">MSTWWKKTSDLDDDQKKVISLPKEGDHLVLGPAGCGKTNLLLLRATFLAKAGVTNITVLTFGRVLKEFLVAGSTHYPFSSDKIQTYLQWGASLLALNGVAFDASGEFGEVRIRLLEGLKVVAALKKNINVLDCILLDEAQDYSAEEIEVISCFADQIYAVGDDRQRVTSAKGGLNALEAKCGEPVVLKKHYRNGIKICRVADGIRNEIDSEEGMEATSKYNEQDFESSVIPHSGLALADQVAAAIPEIETQLFAYPDETIGVLCPKQEDATRVAALLLSSKVKDQVQTQNFAGGYAAFEPNKRVIVTTIISAKGLEFRAVHLLGMERISRFRDLQKNLAFTGVTRAKTSLRIYYDKSIPGYLEKGILALHEASTSDPTLDDLFA</sequence>
<dbReference type="PANTHER" id="PTHR11070:SF2">
    <property type="entry name" value="ATP-DEPENDENT DNA HELICASE SRS2"/>
    <property type="match status" value="1"/>
</dbReference>
<reference evidence="4" key="1">
    <citation type="journal article" date="2019" name="Int. J. Syst. Evol. Microbiol.">
        <title>The Global Catalogue of Microorganisms (GCM) 10K type strain sequencing project: providing services to taxonomists for standard genome sequencing and annotation.</title>
        <authorList>
            <consortium name="The Broad Institute Genomics Platform"/>
            <consortium name="The Broad Institute Genome Sequencing Center for Infectious Disease"/>
            <person name="Wu L."/>
            <person name="Ma J."/>
        </authorList>
    </citation>
    <scope>NUCLEOTIDE SEQUENCE [LARGE SCALE GENOMIC DNA]</scope>
    <source>
        <strain evidence="4">CGMCC 1.16226</strain>
    </source>
</reference>
<evidence type="ECO:0000313" key="4">
    <source>
        <dbReference type="Proteomes" id="UP001597349"/>
    </source>
</evidence>
<keyword evidence="3" id="KW-0547">Nucleotide-binding</keyword>
<dbReference type="PANTHER" id="PTHR11070">
    <property type="entry name" value="UVRD / RECB / PCRA DNA HELICASE FAMILY MEMBER"/>
    <property type="match status" value="1"/>
</dbReference>
<keyword evidence="4" id="KW-1185">Reference proteome</keyword>
<feature type="domain" description="UvrD-like helicase C-terminal" evidence="2">
    <location>
        <begin position="305"/>
        <end position="352"/>
    </location>
</feature>
<dbReference type="InterPro" id="IPR027417">
    <property type="entry name" value="P-loop_NTPase"/>
</dbReference>